<keyword evidence="3" id="KW-1185">Reference proteome</keyword>
<sequence>LEVESSWRLLRQIGLHRHFRWLHGLRCMEAHLKELGASARPILPLARPPRPVLDGRPPRPPRPAAPRAMPPLRPGLETMHHLILAWPFARQLSCSRLHWLRLSCVSPDWWQTAQQFTPKPMRKGIASATLLVPWMIWIHRNDCVFNRGRPSANDL</sequence>
<name>A0A453BG34_AEGTS</name>
<protein>
    <submittedName>
        <fullName evidence="2">Uncharacterized protein</fullName>
    </submittedName>
</protein>
<organism evidence="2 3">
    <name type="scientific">Aegilops tauschii subsp. strangulata</name>
    <name type="common">Goatgrass</name>
    <dbReference type="NCBI Taxonomy" id="200361"/>
    <lineage>
        <taxon>Eukaryota</taxon>
        <taxon>Viridiplantae</taxon>
        <taxon>Streptophyta</taxon>
        <taxon>Embryophyta</taxon>
        <taxon>Tracheophyta</taxon>
        <taxon>Spermatophyta</taxon>
        <taxon>Magnoliopsida</taxon>
        <taxon>Liliopsida</taxon>
        <taxon>Poales</taxon>
        <taxon>Poaceae</taxon>
        <taxon>BOP clade</taxon>
        <taxon>Pooideae</taxon>
        <taxon>Triticodae</taxon>
        <taxon>Triticeae</taxon>
        <taxon>Triticinae</taxon>
        <taxon>Aegilops</taxon>
    </lineage>
</organism>
<dbReference type="Gramene" id="AET2Gv20491000.1">
    <property type="protein sequence ID" value="AET2Gv20491000.1"/>
    <property type="gene ID" value="AET2Gv20491000"/>
</dbReference>
<feature type="region of interest" description="Disordered" evidence="1">
    <location>
        <begin position="47"/>
        <end position="69"/>
    </location>
</feature>
<reference evidence="2" key="3">
    <citation type="journal article" date="2017" name="Nature">
        <title>Genome sequence of the progenitor of the wheat D genome Aegilops tauschii.</title>
        <authorList>
            <person name="Luo M.C."/>
            <person name="Gu Y.Q."/>
            <person name="Puiu D."/>
            <person name="Wang H."/>
            <person name="Twardziok S.O."/>
            <person name="Deal K.R."/>
            <person name="Huo N."/>
            <person name="Zhu T."/>
            <person name="Wang L."/>
            <person name="Wang Y."/>
            <person name="McGuire P.E."/>
            <person name="Liu S."/>
            <person name="Long H."/>
            <person name="Ramasamy R.K."/>
            <person name="Rodriguez J.C."/>
            <person name="Van S.L."/>
            <person name="Yuan L."/>
            <person name="Wang Z."/>
            <person name="Xia Z."/>
            <person name="Xiao L."/>
            <person name="Anderson O.D."/>
            <person name="Ouyang S."/>
            <person name="Liang Y."/>
            <person name="Zimin A.V."/>
            <person name="Pertea G."/>
            <person name="Qi P."/>
            <person name="Bennetzen J.L."/>
            <person name="Dai X."/>
            <person name="Dawson M.W."/>
            <person name="Muller H.G."/>
            <person name="Kugler K."/>
            <person name="Rivarola-Duarte L."/>
            <person name="Spannagl M."/>
            <person name="Mayer K.F.X."/>
            <person name="Lu F.H."/>
            <person name="Bevan M.W."/>
            <person name="Leroy P."/>
            <person name="Li P."/>
            <person name="You F.M."/>
            <person name="Sun Q."/>
            <person name="Liu Z."/>
            <person name="Lyons E."/>
            <person name="Wicker T."/>
            <person name="Salzberg S.L."/>
            <person name="Devos K.M."/>
            <person name="Dvorak J."/>
        </authorList>
    </citation>
    <scope>NUCLEOTIDE SEQUENCE [LARGE SCALE GENOMIC DNA]</scope>
    <source>
        <strain evidence="2">cv. AL8/78</strain>
    </source>
</reference>
<reference evidence="2" key="4">
    <citation type="submission" date="2019-03" db="UniProtKB">
        <authorList>
            <consortium name="EnsemblPlants"/>
        </authorList>
    </citation>
    <scope>IDENTIFICATION</scope>
</reference>
<reference evidence="3" key="1">
    <citation type="journal article" date="2014" name="Science">
        <title>Ancient hybridizations among the ancestral genomes of bread wheat.</title>
        <authorList>
            <consortium name="International Wheat Genome Sequencing Consortium,"/>
            <person name="Marcussen T."/>
            <person name="Sandve S.R."/>
            <person name="Heier L."/>
            <person name="Spannagl M."/>
            <person name="Pfeifer M."/>
            <person name="Jakobsen K.S."/>
            <person name="Wulff B.B."/>
            <person name="Steuernagel B."/>
            <person name="Mayer K.F."/>
            <person name="Olsen O.A."/>
        </authorList>
    </citation>
    <scope>NUCLEOTIDE SEQUENCE [LARGE SCALE GENOMIC DNA]</scope>
    <source>
        <strain evidence="3">cv. AL8/78</strain>
    </source>
</reference>
<evidence type="ECO:0000313" key="2">
    <source>
        <dbReference type="EnsemblPlants" id="AET2Gv20491000.1"/>
    </source>
</evidence>
<reference evidence="3" key="2">
    <citation type="journal article" date="2017" name="Nat. Plants">
        <title>The Aegilops tauschii genome reveals multiple impacts of transposons.</title>
        <authorList>
            <person name="Zhao G."/>
            <person name="Zou C."/>
            <person name="Li K."/>
            <person name="Wang K."/>
            <person name="Li T."/>
            <person name="Gao L."/>
            <person name="Zhang X."/>
            <person name="Wang H."/>
            <person name="Yang Z."/>
            <person name="Liu X."/>
            <person name="Jiang W."/>
            <person name="Mao L."/>
            <person name="Kong X."/>
            <person name="Jiao Y."/>
            <person name="Jia J."/>
        </authorList>
    </citation>
    <scope>NUCLEOTIDE SEQUENCE [LARGE SCALE GENOMIC DNA]</scope>
    <source>
        <strain evidence="3">cv. AL8/78</strain>
    </source>
</reference>
<dbReference type="Proteomes" id="UP000015105">
    <property type="component" value="Chromosome 2D"/>
</dbReference>
<accession>A0A453BG34</accession>
<evidence type="ECO:0000256" key="1">
    <source>
        <dbReference type="SAM" id="MobiDB-lite"/>
    </source>
</evidence>
<reference evidence="2" key="5">
    <citation type="journal article" date="2021" name="G3 (Bethesda)">
        <title>Aegilops tauschii genome assembly Aet v5.0 features greater sequence contiguity and improved annotation.</title>
        <authorList>
            <person name="Wang L."/>
            <person name="Zhu T."/>
            <person name="Rodriguez J.C."/>
            <person name="Deal K.R."/>
            <person name="Dubcovsky J."/>
            <person name="McGuire P.E."/>
            <person name="Lux T."/>
            <person name="Spannagl M."/>
            <person name="Mayer K.F.X."/>
            <person name="Baldrich P."/>
            <person name="Meyers B.C."/>
            <person name="Huo N."/>
            <person name="Gu Y.Q."/>
            <person name="Zhou H."/>
            <person name="Devos K.M."/>
            <person name="Bennetzen J.L."/>
            <person name="Unver T."/>
            <person name="Budak H."/>
            <person name="Gulick P.J."/>
            <person name="Galiba G."/>
            <person name="Kalapos B."/>
            <person name="Nelson D.R."/>
            <person name="Li P."/>
            <person name="You F.M."/>
            <person name="Luo M.C."/>
            <person name="Dvorak J."/>
        </authorList>
    </citation>
    <scope>NUCLEOTIDE SEQUENCE [LARGE SCALE GENOMIC DNA]</scope>
    <source>
        <strain evidence="2">cv. AL8/78</strain>
    </source>
</reference>
<feature type="compositionally biased region" description="Pro residues" evidence="1">
    <location>
        <begin position="58"/>
        <end position="69"/>
    </location>
</feature>
<dbReference type="AlphaFoldDB" id="A0A453BG34"/>
<evidence type="ECO:0000313" key="3">
    <source>
        <dbReference type="Proteomes" id="UP000015105"/>
    </source>
</evidence>
<dbReference type="EnsemblPlants" id="AET2Gv20491000.1">
    <property type="protein sequence ID" value="AET2Gv20491000.1"/>
    <property type="gene ID" value="AET2Gv20491000"/>
</dbReference>
<proteinExistence type="predicted"/>